<dbReference type="GO" id="GO:0016887">
    <property type="term" value="F:ATP hydrolysis activity"/>
    <property type="evidence" value="ECO:0007669"/>
    <property type="project" value="InterPro"/>
</dbReference>
<dbReference type="InterPro" id="IPR011704">
    <property type="entry name" value="ATPase_dyneun-rel_AAA"/>
</dbReference>
<name>A0A3Q9FKE0_9BACT</name>
<dbReference type="PANTHER" id="PTHR37291:SF1">
    <property type="entry name" value="TYPE IV METHYL-DIRECTED RESTRICTION ENZYME ECOKMCRB SUBUNIT"/>
    <property type="match status" value="1"/>
</dbReference>
<dbReference type="AlphaFoldDB" id="A0A3Q9FKE0"/>
<dbReference type="Pfam" id="PF07728">
    <property type="entry name" value="AAA_5"/>
    <property type="match status" value="1"/>
</dbReference>
<evidence type="ECO:0000313" key="3">
    <source>
        <dbReference type="Proteomes" id="UP000267268"/>
    </source>
</evidence>
<evidence type="ECO:0000313" key="2">
    <source>
        <dbReference type="EMBL" id="AZQ61726.1"/>
    </source>
</evidence>
<dbReference type="REBASE" id="290653">
    <property type="entry name" value="FspL12M1McrBCP"/>
</dbReference>
<dbReference type="SUPFAM" id="SSF52540">
    <property type="entry name" value="P-loop containing nucleoside triphosphate hydrolases"/>
    <property type="match status" value="1"/>
</dbReference>
<dbReference type="Proteomes" id="UP000267268">
    <property type="component" value="Chromosome 1"/>
</dbReference>
<dbReference type="PANTHER" id="PTHR37291">
    <property type="entry name" value="5-METHYLCYTOSINE-SPECIFIC RESTRICTION ENZYME B"/>
    <property type="match status" value="1"/>
</dbReference>
<dbReference type="GO" id="GO:0005524">
    <property type="term" value="F:ATP binding"/>
    <property type="evidence" value="ECO:0007669"/>
    <property type="project" value="InterPro"/>
</dbReference>
<sequence length="707" mass="82151">MDKRIELKKEFLKEWPISRLEKLKLEEYTNLDKNSFCYWLEAITSEVGSIWGGSSYKFGIFKRNNKENEVEGHRKTDGEYSWLGKYGKTKEEAFLKLKSLVLQISKSAINNDLEEIEKIDLGNAYKWKIAHLYSNFNVFNFFKEDAIKFILKEKGYKGVFSYANAYMFLKTLNTENEEFYTFSQKLWNLYEKEPEANVSLNLSKGNKRNDLNQILYGPPGTGKTYNTINKALEIIEGNELSEEDRNNGSAKKKFNEYVESGQVVFTTFHQSMSYEDFVEGIKPKTNDDDQIYYETEDGIFKKICSSAKKIEVIESSDIDFDKVDYYKMSIGGKNRKIMHDWNINNETVSLGYGGSSSLKEFEGIDDWRSFNKAFTEKNPERIEESKFHSNAAFRFLKMKIGDIVIITLGNLIIDAIGVIVGDYFYDDTTEIDHVHYRKVKWLATDLGVEPSKFINKKISQQTIYEFYREDIKIDTFKDTFSKKEKVQPKNHVLIIDEINRGNVSAIFGEQITLLEESKRLGNKEELKVKLPYSKEPFGVPNNLHIIGTMNTADRSVEALDTALRRRFVFKEMMPKPDLLEYKEGIGINLQLVLETINERIKVLLDRDHQIGHSYFLKVNTFEEVKKAFATEIIPLLQEYFYGDYIKIALIIGLGFFEEPKTIRPNLFAKIQGAEGFDYTNQTTYELLDPFQMSDDDFSKAIELLLEK</sequence>
<evidence type="ECO:0000259" key="1">
    <source>
        <dbReference type="Pfam" id="PF07728"/>
    </source>
</evidence>
<dbReference type="KEGG" id="fll:EI427_05600"/>
<proteinExistence type="predicted"/>
<dbReference type="InterPro" id="IPR052934">
    <property type="entry name" value="Methyl-DNA_Rec/Restrict_Enz"/>
</dbReference>
<organism evidence="2 3">
    <name type="scientific">Flammeovirga pectinis</name>
    <dbReference type="NCBI Taxonomy" id="2494373"/>
    <lineage>
        <taxon>Bacteria</taxon>
        <taxon>Pseudomonadati</taxon>
        <taxon>Bacteroidota</taxon>
        <taxon>Cytophagia</taxon>
        <taxon>Cytophagales</taxon>
        <taxon>Flammeovirgaceae</taxon>
        <taxon>Flammeovirga</taxon>
    </lineage>
</organism>
<gene>
    <name evidence="2" type="ORF">EI427_05600</name>
</gene>
<keyword evidence="3" id="KW-1185">Reference proteome</keyword>
<dbReference type="Gene3D" id="3.40.50.300">
    <property type="entry name" value="P-loop containing nucleotide triphosphate hydrolases"/>
    <property type="match status" value="1"/>
</dbReference>
<accession>A0A3Q9FKE0</accession>
<feature type="domain" description="ATPase dynein-related AAA" evidence="1">
    <location>
        <begin position="487"/>
        <end position="567"/>
    </location>
</feature>
<reference evidence="2 3" key="1">
    <citation type="submission" date="2018-12" db="EMBL/GenBank/DDBJ databases">
        <title>Flammeovirga pectinis sp. nov., isolated from the gut of the Korean scallop, Patinopecten yessoensis.</title>
        <authorList>
            <person name="Bae J.-W."/>
            <person name="Jeong Y.-S."/>
            <person name="Kang W."/>
        </authorList>
    </citation>
    <scope>NUCLEOTIDE SEQUENCE [LARGE SCALE GENOMIC DNA]</scope>
    <source>
        <strain evidence="2 3">L12M1</strain>
    </source>
</reference>
<dbReference type="OrthoDB" id="9781481at2"/>
<dbReference type="InterPro" id="IPR027417">
    <property type="entry name" value="P-loop_NTPase"/>
</dbReference>
<protein>
    <submittedName>
        <fullName evidence="2">ATP/GTP-binding protein</fullName>
    </submittedName>
</protein>
<dbReference type="EMBL" id="CP034562">
    <property type="protein sequence ID" value="AZQ61726.1"/>
    <property type="molecule type" value="Genomic_DNA"/>
</dbReference>
<dbReference type="RefSeq" id="WP_126612514.1">
    <property type="nucleotide sequence ID" value="NZ_CP034562.1"/>
</dbReference>